<proteinExistence type="predicted"/>
<sequence>MEANNGQREPPIPISGVDYINLGEEDQMLMTKYWKQQTYPILRRRPRPFSCKHCGPLVITHPAITTFLLILKAPTGIRHANSACPKTIRRKEVTLHRVYERVSTSSERLLEPSPPYLRSLAPHHVLQAVF</sequence>
<gene>
    <name evidence="1" type="ORF">TSIB3V08_LOCUS9727</name>
</gene>
<dbReference type="AlphaFoldDB" id="A0A7R9B3I9"/>
<evidence type="ECO:0000313" key="1">
    <source>
        <dbReference type="EMBL" id="CAD7265696.1"/>
    </source>
</evidence>
<accession>A0A7R9B3I9</accession>
<name>A0A7R9B3I9_TIMSH</name>
<organism evidence="1">
    <name type="scientific">Timema shepardi</name>
    <name type="common">Walking stick</name>
    <dbReference type="NCBI Taxonomy" id="629360"/>
    <lineage>
        <taxon>Eukaryota</taxon>
        <taxon>Metazoa</taxon>
        <taxon>Ecdysozoa</taxon>
        <taxon>Arthropoda</taxon>
        <taxon>Hexapoda</taxon>
        <taxon>Insecta</taxon>
        <taxon>Pterygota</taxon>
        <taxon>Neoptera</taxon>
        <taxon>Polyneoptera</taxon>
        <taxon>Phasmatodea</taxon>
        <taxon>Timematodea</taxon>
        <taxon>Timematoidea</taxon>
        <taxon>Timematidae</taxon>
        <taxon>Timema</taxon>
    </lineage>
</organism>
<reference evidence="1" key="1">
    <citation type="submission" date="2020-11" db="EMBL/GenBank/DDBJ databases">
        <authorList>
            <person name="Tran Van P."/>
        </authorList>
    </citation>
    <scope>NUCLEOTIDE SEQUENCE</scope>
</reference>
<dbReference type="EMBL" id="OC005844">
    <property type="protein sequence ID" value="CAD7265696.1"/>
    <property type="molecule type" value="Genomic_DNA"/>
</dbReference>
<protein>
    <submittedName>
        <fullName evidence="1">Uncharacterized protein</fullName>
    </submittedName>
</protein>